<accession>A0A5B8LZC9</accession>
<evidence type="ECO:0000313" key="4">
    <source>
        <dbReference type="Proteomes" id="UP000315364"/>
    </source>
</evidence>
<proteinExistence type="predicted"/>
<gene>
    <name evidence="3" type="ORF">FPZ08_19490</name>
</gene>
<sequence length="137" mass="14663">MAKKKQSSNAIGWVILGLIAFGIFQFGIQGKPDRGASSAPQSATSVSTTQSHSVSTPLNVPRFVNVASLNVRHSPSVSGELIMTLPRGTSLRVLDRQDGWLLVDLSPTLEGWVTERLTTVQGPAPRYIPPAPMIGSR</sequence>
<organism evidence="3 4">
    <name type="scientific">Devosia ginsengisoli</name>
    <dbReference type="NCBI Taxonomy" id="400770"/>
    <lineage>
        <taxon>Bacteria</taxon>
        <taxon>Pseudomonadati</taxon>
        <taxon>Pseudomonadota</taxon>
        <taxon>Alphaproteobacteria</taxon>
        <taxon>Hyphomicrobiales</taxon>
        <taxon>Devosiaceae</taxon>
        <taxon>Devosia</taxon>
    </lineage>
</organism>
<evidence type="ECO:0000259" key="2">
    <source>
        <dbReference type="SMART" id="SM00287"/>
    </source>
</evidence>
<dbReference type="OrthoDB" id="7433551at2"/>
<reference evidence="3 4" key="1">
    <citation type="submission" date="2019-07" db="EMBL/GenBank/DDBJ databases">
        <title>Full genome sequence of Devosia sp. Gsoil 520.</title>
        <authorList>
            <person name="Im W.-T."/>
        </authorList>
    </citation>
    <scope>NUCLEOTIDE SEQUENCE [LARGE SCALE GENOMIC DNA]</scope>
    <source>
        <strain evidence="3 4">Gsoil 520</strain>
    </source>
</reference>
<keyword evidence="4" id="KW-1185">Reference proteome</keyword>
<dbReference type="AlphaFoldDB" id="A0A5B8LZC9"/>
<dbReference type="SMART" id="SM00287">
    <property type="entry name" value="SH3b"/>
    <property type="match status" value="1"/>
</dbReference>
<evidence type="ECO:0000256" key="1">
    <source>
        <dbReference type="SAM" id="MobiDB-lite"/>
    </source>
</evidence>
<protein>
    <submittedName>
        <fullName evidence="3">SH3 domain-containing protein</fullName>
    </submittedName>
</protein>
<dbReference type="EMBL" id="CP042304">
    <property type="protein sequence ID" value="QDZ12730.1"/>
    <property type="molecule type" value="Genomic_DNA"/>
</dbReference>
<feature type="compositionally biased region" description="Low complexity" evidence="1">
    <location>
        <begin position="37"/>
        <end position="55"/>
    </location>
</feature>
<dbReference type="Pfam" id="PF08239">
    <property type="entry name" value="SH3_3"/>
    <property type="match status" value="1"/>
</dbReference>
<dbReference type="Proteomes" id="UP000315364">
    <property type="component" value="Chromosome"/>
</dbReference>
<feature type="region of interest" description="Disordered" evidence="1">
    <location>
        <begin position="34"/>
        <end position="55"/>
    </location>
</feature>
<name>A0A5B8LZC9_9HYPH</name>
<dbReference type="KEGG" id="dea:FPZ08_19490"/>
<dbReference type="Gene3D" id="2.30.30.40">
    <property type="entry name" value="SH3 Domains"/>
    <property type="match status" value="1"/>
</dbReference>
<dbReference type="InterPro" id="IPR003646">
    <property type="entry name" value="SH3-like_bac-type"/>
</dbReference>
<feature type="domain" description="SH3b" evidence="2">
    <location>
        <begin position="61"/>
        <end position="121"/>
    </location>
</feature>
<evidence type="ECO:0000313" key="3">
    <source>
        <dbReference type="EMBL" id="QDZ12730.1"/>
    </source>
</evidence>